<keyword evidence="4" id="KW-0805">Transcription regulation</keyword>
<dbReference type="GO" id="GO:0031848">
    <property type="term" value="P:protection from non-homologous end joining at telomere"/>
    <property type="evidence" value="ECO:0007669"/>
    <property type="project" value="TreeGrafter"/>
</dbReference>
<evidence type="ECO:0000256" key="8">
    <source>
        <dbReference type="RuleBase" id="RU367107"/>
    </source>
</evidence>
<evidence type="ECO:0000256" key="6">
    <source>
        <dbReference type="ARBA" id="ARBA00023163"/>
    </source>
</evidence>
<dbReference type="Gene3D" id="1.10.10.2170">
    <property type="match status" value="1"/>
</dbReference>
<keyword evidence="12" id="KW-1185">Reference proteome</keyword>
<keyword evidence="5" id="KW-0010">Activator</keyword>
<dbReference type="InterPro" id="IPR015010">
    <property type="entry name" value="TERF2IP_Myb"/>
</dbReference>
<feature type="compositionally biased region" description="Polar residues" evidence="9">
    <location>
        <begin position="463"/>
        <end position="476"/>
    </location>
</feature>
<feature type="compositionally biased region" description="Polar residues" evidence="9">
    <location>
        <begin position="438"/>
        <end position="455"/>
    </location>
</feature>
<protein>
    <recommendedName>
        <fullName evidence="8">DNA-binding protein RAP1</fullName>
    </recommendedName>
</protein>
<dbReference type="STRING" id="655819.J4KMW6"/>
<evidence type="ECO:0000256" key="1">
    <source>
        <dbReference type="ARBA" id="ARBA00010467"/>
    </source>
</evidence>
<dbReference type="InterPro" id="IPR038104">
    <property type="entry name" value="Rap1_C_sf"/>
</dbReference>
<dbReference type="GeneID" id="19889250"/>
<feature type="region of interest" description="Disordered" evidence="9">
    <location>
        <begin position="207"/>
        <end position="250"/>
    </location>
</feature>
<gene>
    <name evidence="11" type="ORF">BBA_06238</name>
</gene>
<dbReference type="InterPro" id="IPR001606">
    <property type="entry name" value="ARID_dom"/>
</dbReference>
<dbReference type="InterPro" id="IPR039595">
    <property type="entry name" value="TE2IP/Rap1"/>
</dbReference>
<dbReference type="InParanoid" id="J4KMW6"/>
<dbReference type="CDD" id="cd11655">
    <property type="entry name" value="rap1_myb-like"/>
    <property type="match status" value="1"/>
</dbReference>
<comment type="similarity">
    <text evidence="1 8">Belongs to the RAP1 family.</text>
</comment>
<proteinExistence type="inferred from homology"/>
<evidence type="ECO:0000259" key="10">
    <source>
        <dbReference type="PROSITE" id="PS51011"/>
    </source>
</evidence>
<organism evidence="11 12">
    <name type="scientific">Beauveria bassiana (strain ARSEF 2860)</name>
    <name type="common">White muscardine disease fungus</name>
    <name type="synonym">Tritirachium shiotae</name>
    <dbReference type="NCBI Taxonomy" id="655819"/>
    <lineage>
        <taxon>Eukaryota</taxon>
        <taxon>Fungi</taxon>
        <taxon>Dikarya</taxon>
        <taxon>Ascomycota</taxon>
        <taxon>Pezizomycotina</taxon>
        <taxon>Sordariomycetes</taxon>
        <taxon>Hypocreomycetidae</taxon>
        <taxon>Hypocreales</taxon>
        <taxon>Cordycipitaceae</taxon>
        <taxon>Beauveria</taxon>
    </lineage>
</organism>
<dbReference type="Pfam" id="PF01388">
    <property type="entry name" value="ARID"/>
    <property type="match status" value="1"/>
</dbReference>
<evidence type="ECO:0000256" key="7">
    <source>
        <dbReference type="ARBA" id="ARBA00023242"/>
    </source>
</evidence>
<dbReference type="Proteomes" id="UP000002762">
    <property type="component" value="Unassembled WGS sequence"/>
</dbReference>
<dbReference type="InterPro" id="IPR021661">
    <property type="entry name" value="Rap1_C"/>
</dbReference>
<evidence type="ECO:0000256" key="9">
    <source>
        <dbReference type="SAM" id="MobiDB-lite"/>
    </source>
</evidence>
<dbReference type="AlphaFoldDB" id="J4KMW6"/>
<feature type="compositionally biased region" description="Pro residues" evidence="9">
    <location>
        <begin position="229"/>
        <end position="243"/>
    </location>
</feature>
<keyword evidence="2 8" id="KW-0158">Chromosome</keyword>
<keyword evidence="7 8" id="KW-0539">Nucleus</keyword>
<feature type="compositionally biased region" description="Pro residues" evidence="9">
    <location>
        <begin position="517"/>
        <end position="526"/>
    </location>
</feature>
<name>J4KMW6_BEAB2</name>
<dbReference type="PROSITE" id="PS51011">
    <property type="entry name" value="ARID"/>
    <property type="match status" value="1"/>
</dbReference>
<accession>J4KMW6</accession>
<comment type="subunit">
    <text evidence="8">Homodimer.</text>
</comment>
<feature type="compositionally biased region" description="Low complexity" evidence="9">
    <location>
        <begin position="410"/>
        <end position="419"/>
    </location>
</feature>
<dbReference type="Pfam" id="PF08914">
    <property type="entry name" value="Myb_Rap1"/>
    <property type="match status" value="1"/>
</dbReference>
<dbReference type="Gene3D" id="1.10.10.60">
    <property type="entry name" value="Homeodomain-like"/>
    <property type="match status" value="1"/>
</dbReference>
<feature type="domain" description="ARID" evidence="10">
    <location>
        <begin position="249"/>
        <end position="339"/>
    </location>
</feature>
<keyword evidence="6" id="KW-0804">Transcription</keyword>
<comment type="function">
    <text evidence="8">Involved in the regulation of telomere length, clustering and has a specific role in telomere position effect (TPE).</text>
</comment>
<dbReference type="GO" id="GO:0010833">
    <property type="term" value="P:telomere maintenance via telomere lengthening"/>
    <property type="evidence" value="ECO:0007669"/>
    <property type="project" value="UniProtKB-UniRule"/>
</dbReference>
<evidence type="ECO:0000256" key="3">
    <source>
        <dbReference type="ARBA" id="ARBA00022895"/>
    </source>
</evidence>
<evidence type="ECO:0000256" key="2">
    <source>
        <dbReference type="ARBA" id="ARBA00022454"/>
    </source>
</evidence>
<dbReference type="SMART" id="SM01014">
    <property type="entry name" value="ARID"/>
    <property type="match status" value="1"/>
</dbReference>
<evidence type="ECO:0000313" key="11">
    <source>
        <dbReference type="EMBL" id="EJP64669.1"/>
    </source>
</evidence>
<evidence type="ECO:0000256" key="4">
    <source>
        <dbReference type="ARBA" id="ARBA00023015"/>
    </source>
</evidence>
<dbReference type="Gene3D" id="1.10.150.60">
    <property type="entry name" value="ARID DNA-binding domain"/>
    <property type="match status" value="1"/>
</dbReference>
<dbReference type="HOGENOM" id="CLU_006783_1_0_1"/>
<dbReference type="RefSeq" id="XP_008599557.1">
    <property type="nucleotide sequence ID" value="XM_008601335.1"/>
</dbReference>
<dbReference type="PANTHER" id="PTHR16466:SF6">
    <property type="entry name" value="TELOMERIC REPEAT-BINDING FACTOR 2-INTERACTING PROTEIN 1"/>
    <property type="match status" value="1"/>
</dbReference>
<keyword evidence="3 8" id="KW-0779">Telomere</keyword>
<feature type="region of interest" description="Disordered" evidence="9">
    <location>
        <begin position="346"/>
        <end position="533"/>
    </location>
</feature>
<dbReference type="SUPFAM" id="SSF46689">
    <property type="entry name" value="Homeodomain-like"/>
    <property type="match status" value="1"/>
</dbReference>
<dbReference type="InterPro" id="IPR001357">
    <property type="entry name" value="BRCT_dom"/>
</dbReference>
<feature type="compositionally biased region" description="Pro residues" evidence="9">
    <location>
        <begin position="489"/>
        <end position="500"/>
    </location>
</feature>
<comment type="subcellular location">
    <subcellularLocation>
        <location evidence="8">Nucleus</location>
    </subcellularLocation>
    <subcellularLocation>
        <location evidence="8">Chromosome</location>
        <location evidence="8">Telomere</location>
    </subcellularLocation>
</comment>
<dbReference type="GO" id="GO:0070187">
    <property type="term" value="C:shelterin complex"/>
    <property type="evidence" value="ECO:0007669"/>
    <property type="project" value="TreeGrafter"/>
</dbReference>
<dbReference type="SUPFAM" id="SSF46774">
    <property type="entry name" value="ARID-like"/>
    <property type="match status" value="1"/>
</dbReference>
<dbReference type="InterPro" id="IPR036431">
    <property type="entry name" value="ARID_dom_sf"/>
</dbReference>
<dbReference type="Pfam" id="PF16589">
    <property type="entry name" value="BRCT_2"/>
    <property type="match status" value="1"/>
</dbReference>
<dbReference type="Pfam" id="PF11626">
    <property type="entry name" value="Rap1_C"/>
    <property type="match status" value="1"/>
</dbReference>
<reference evidence="11 12" key="1">
    <citation type="journal article" date="2012" name="Sci. Rep.">
        <title>Genomic perspectives on the evolution of fungal entomopathogenicity in Beauveria bassiana.</title>
        <authorList>
            <person name="Xiao G."/>
            <person name="Ying S.H."/>
            <person name="Zheng P."/>
            <person name="Wang Z.L."/>
            <person name="Zhang S."/>
            <person name="Xie X.Q."/>
            <person name="Shang Y."/>
            <person name="St Leger R.J."/>
            <person name="Zhao G.P."/>
            <person name="Wang C."/>
            <person name="Feng M.G."/>
        </authorList>
    </citation>
    <scope>NUCLEOTIDE SEQUENCE [LARGE SCALE GENOMIC DNA]</scope>
    <source>
        <strain evidence="11 12">ARSEF 2860</strain>
    </source>
</reference>
<dbReference type="InterPro" id="IPR009057">
    <property type="entry name" value="Homeodomain-like_sf"/>
</dbReference>
<evidence type="ECO:0000256" key="5">
    <source>
        <dbReference type="ARBA" id="ARBA00023159"/>
    </source>
</evidence>
<dbReference type="EMBL" id="JH725167">
    <property type="protein sequence ID" value="EJP64669.1"/>
    <property type="molecule type" value="Genomic_DNA"/>
</dbReference>
<evidence type="ECO:0000313" key="12">
    <source>
        <dbReference type="Proteomes" id="UP000002762"/>
    </source>
</evidence>
<dbReference type="GO" id="GO:0042162">
    <property type="term" value="F:telomeric DNA binding"/>
    <property type="evidence" value="ECO:0007669"/>
    <property type="project" value="TreeGrafter"/>
</dbReference>
<sequence length="664" mass="73611">MSGGITYNGVHGGDGGRIFDGLKFWVAHQVPTRSTILDHIKRNRGIAVALEKDADYLIADHARKNAPSGSISWKFITESVKNGYVQLLDPYRIGHAPAGPRQAASGRPTKFGRVKFTTAEDAALASWVLAHDSGRTGNAIYIEFENKHPQHTWQSWRNRYTKKLQQLPPAALVHLASQASDEPTPQAIEEAQPDEELPDPTALMLQRQGERVQQETAKQRARNRAAAQPPAPSPQPQPQPQPQPTEDDDAAKSQLYDDLQEYCQEAGLQFSPTQQIVGQPVELWELFKALSDQKLPAEEIDWLRVAEQLGYAWSDVDVAVNALQSCYEEKLADFLDIMELVPTTKGVGPASPRNAQMPSSPPPRFLPAKRPLDVDDDDEGLDIQTPVKRRRLMIPPEIPSTPDVDRQRRTSAGAATTTTPLRSETRLPGLHTHESEQEMTPSQQLQSEYLNSSPIRSRFDSRPTPSQSPFASTSANVKRRVLPRDFKPRAPPPPPPPPPQQQSQESPFPGAVICGAQPPPRPPVGPPASVAAARRPLSNDEELEKHIQHYESLGYTRATVVEGLKRTTMVLGLATVVMQSLRDGRGVPARYEGVWTDRDDEGLRLVVDVGPQALETDVRDKEVMKKVRKARRARDKLMDKHGEERMALRIKYLKATGRLAAAAD</sequence>
<dbReference type="OrthoDB" id="435460at2759"/>
<dbReference type="PANTHER" id="PTHR16466">
    <property type="entry name" value="TELOMERE REPEAT-BINDING FACTOR 2-INTERACTING PROTEIN 1"/>
    <property type="match status" value="1"/>
</dbReference>